<accession>A0A347ZUT2</accession>
<dbReference type="Pfam" id="PF01987">
    <property type="entry name" value="AIM24"/>
    <property type="match status" value="1"/>
</dbReference>
<keyword evidence="2" id="KW-1185">Reference proteome</keyword>
<dbReference type="PANTHER" id="PTHR38074">
    <property type="entry name" value="ALTERED INHERITANCE OF MITOCHONDRIA PROTEIN 24, MITOCHONDRIAL"/>
    <property type="match status" value="1"/>
</dbReference>
<dbReference type="InterPro" id="IPR016031">
    <property type="entry name" value="Trp_RNA-bd_attenuator-like_dom"/>
</dbReference>
<dbReference type="PANTHER" id="PTHR38074:SF1">
    <property type="entry name" value="ALTERED INHERITANCE OF MITOCHONDRIA PROTEIN 24, MITOCHONDRIAL"/>
    <property type="match status" value="1"/>
</dbReference>
<evidence type="ECO:0000313" key="2">
    <source>
        <dbReference type="Proteomes" id="UP000256388"/>
    </source>
</evidence>
<dbReference type="RefSeq" id="WP_116223539.1">
    <property type="nucleotide sequence ID" value="NZ_AP018437.1"/>
</dbReference>
<dbReference type="AlphaFoldDB" id="A0A347ZUT2"/>
<dbReference type="OrthoDB" id="9779518at2"/>
<sequence>MNIDELEVIDSITSEDGTKVEVVQFKELKGSANIQVAEKLFFAKEVGIRLKMVRVILNNSKVRVEPGSLYFMKGNLKMQASTGGGVMQGLARKMVSGETFFVNEIVGSGEIYFEPTFGHFMLHKVDKNEGGLIVDRSLFYAGTQGLDISAVIQKNISSALFGGEGFFQTRIYGNGIAILCSPVPAQEIIKYQLNNEKLFVDGNFALMRNESINFKVEKSSKNWLSTGVSGEGLLQTFEGSGYVWIAPTQGVYNNMGHKTITEMFNQKGVSNTKTK</sequence>
<reference evidence="1 2" key="1">
    <citation type="submission" date="2018-08" db="EMBL/GenBank/DDBJ databases">
        <title>Genomic Encyclopedia of Type Strains, Phase IV (KMG-IV): sequencing the most valuable type-strain genomes for metagenomic binning, comparative biology and taxonomic classification.</title>
        <authorList>
            <person name="Goeker M."/>
        </authorList>
    </citation>
    <scope>NUCLEOTIDE SEQUENCE [LARGE SCALE GENOMIC DNA]</scope>
    <source>
        <strain evidence="1 2">DSM 23923</strain>
    </source>
</reference>
<proteinExistence type="predicted"/>
<dbReference type="Gene3D" id="3.60.160.10">
    <property type="entry name" value="Mitochondrial biogenesis AIM24"/>
    <property type="match status" value="1"/>
</dbReference>
<name>A0A347ZUT2_9CHLR</name>
<protein>
    <submittedName>
        <fullName evidence="1">Uncharacterized protein (AIM24 family)</fullName>
    </submittedName>
</protein>
<dbReference type="InterPro" id="IPR036983">
    <property type="entry name" value="AIM24_sf"/>
</dbReference>
<dbReference type="InterPro" id="IPR002838">
    <property type="entry name" value="AIM24"/>
</dbReference>
<comment type="caution">
    <text evidence="1">The sequence shown here is derived from an EMBL/GenBank/DDBJ whole genome shotgun (WGS) entry which is preliminary data.</text>
</comment>
<gene>
    <name evidence="1" type="ORF">DFR64_0207</name>
</gene>
<dbReference type="EMBL" id="QUMS01000001">
    <property type="protein sequence ID" value="REG10352.1"/>
    <property type="molecule type" value="Genomic_DNA"/>
</dbReference>
<evidence type="ECO:0000313" key="1">
    <source>
        <dbReference type="EMBL" id="REG10352.1"/>
    </source>
</evidence>
<organism evidence="1 2">
    <name type="scientific">Pelolinea submarina</name>
    <dbReference type="NCBI Taxonomy" id="913107"/>
    <lineage>
        <taxon>Bacteria</taxon>
        <taxon>Bacillati</taxon>
        <taxon>Chloroflexota</taxon>
        <taxon>Anaerolineae</taxon>
        <taxon>Anaerolineales</taxon>
        <taxon>Anaerolineaceae</taxon>
        <taxon>Pelolinea</taxon>
    </lineage>
</organism>
<dbReference type="SUPFAM" id="SSF51219">
    <property type="entry name" value="TRAP-like"/>
    <property type="match status" value="1"/>
</dbReference>
<dbReference type="Proteomes" id="UP000256388">
    <property type="component" value="Unassembled WGS sequence"/>
</dbReference>